<evidence type="ECO:0000256" key="2">
    <source>
        <dbReference type="ARBA" id="ARBA00004680"/>
    </source>
</evidence>
<comment type="function">
    <text evidence="9">Involved in the gluconeogenesis. Catalyzes stereospecifically the conversion of dihydroxyacetone phosphate (DHAP) to D-glyceraldehyde-3-phosphate (G3P).</text>
</comment>
<evidence type="ECO:0000256" key="3">
    <source>
        <dbReference type="ARBA" id="ARBA00007422"/>
    </source>
</evidence>
<comment type="pathway">
    <text evidence="9 10">Carbohydrate biosynthesis; gluconeogenesis.</text>
</comment>
<comment type="caution">
    <text evidence="11">The sequence shown here is derived from an EMBL/GenBank/DDBJ whole genome shotgun (WGS) entry which is preliminary data.</text>
</comment>
<dbReference type="PROSITE" id="PS51440">
    <property type="entry name" value="TIM_2"/>
    <property type="match status" value="1"/>
</dbReference>
<comment type="pathway">
    <text evidence="2 9 10">Carbohydrate degradation; glycolysis; D-glyceraldehyde 3-phosphate from glycerone phosphate: step 1/1.</text>
</comment>
<dbReference type="InterPro" id="IPR022896">
    <property type="entry name" value="TrioseP_Isoase_bac/euk"/>
</dbReference>
<evidence type="ECO:0000256" key="10">
    <source>
        <dbReference type="RuleBase" id="RU363013"/>
    </source>
</evidence>
<dbReference type="UniPathway" id="UPA00138"/>
<dbReference type="GO" id="GO:0004807">
    <property type="term" value="F:triose-phosphate isomerase activity"/>
    <property type="evidence" value="ECO:0007669"/>
    <property type="project" value="UniProtKB-UniRule"/>
</dbReference>
<feature type="active site" description="Electrophile" evidence="9">
    <location>
        <position position="102"/>
    </location>
</feature>
<dbReference type="PANTHER" id="PTHR21139:SF42">
    <property type="entry name" value="TRIOSEPHOSPHATE ISOMERASE"/>
    <property type="match status" value="1"/>
</dbReference>
<feature type="binding site" evidence="9">
    <location>
        <position position="180"/>
    </location>
    <ligand>
        <name>substrate</name>
    </ligand>
</feature>
<reference evidence="11 12" key="1">
    <citation type="submission" date="2019-07" db="EMBL/GenBank/DDBJ databases">
        <title>Whole genome shotgun sequence of Meiothermus hypogaeus NBRC 106114.</title>
        <authorList>
            <person name="Hosoyama A."/>
            <person name="Uohara A."/>
            <person name="Ohji S."/>
            <person name="Ichikawa N."/>
        </authorList>
    </citation>
    <scope>NUCLEOTIDE SEQUENCE [LARGE SCALE GENOMIC DNA]</scope>
    <source>
        <strain evidence="11 12">NBRC 106114</strain>
    </source>
</reference>
<dbReference type="Proteomes" id="UP000321197">
    <property type="component" value="Unassembled WGS sequence"/>
</dbReference>
<feature type="binding site" evidence="9">
    <location>
        <position position="220"/>
    </location>
    <ligand>
        <name>substrate</name>
    </ligand>
</feature>
<keyword evidence="7 9" id="KW-0324">Glycolysis</keyword>
<dbReference type="HAMAP" id="MF_00147_B">
    <property type="entry name" value="TIM_B"/>
    <property type="match status" value="1"/>
</dbReference>
<dbReference type="NCBIfam" id="TIGR00419">
    <property type="entry name" value="tim"/>
    <property type="match status" value="1"/>
</dbReference>
<dbReference type="AlphaFoldDB" id="A0A511R512"/>
<gene>
    <name evidence="9 11" type="primary">tpiA</name>
    <name evidence="11" type="ORF">MHY01S_21480</name>
</gene>
<dbReference type="InterPro" id="IPR000652">
    <property type="entry name" value="Triosephosphate_isomerase"/>
</dbReference>
<comment type="subunit">
    <text evidence="4 9 10">Homodimer.</text>
</comment>
<dbReference type="PANTHER" id="PTHR21139">
    <property type="entry name" value="TRIOSEPHOSPHATE ISOMERASE"/>
    <property type="match status" value="1"/>
</dbReference>
<comment type="catalytic activity">
    <reaction evidence="1 9 10">
        <text>D-glyceraldehyde 3-phosphate = dihydroxyacetone phosphate</text>
        <dbReference type="Rhea" id="RHEA:18585"/>
        <dbReference type="ChEBI" id="CHEBI:57642"/>
        <dbReference type="ChEBI" id="CHEBI:59776"/>
        <dbReference type="EC" id="5.3.1.1"/>
    </reaction>
</comment>
<dbReference type="Pfam" id="PF00121">
    <property type="entry name" value="TIM"/>
    <property type="match status" value="1"/>
</dbReference>
<dbReference type="GO" id="GO:0019563">
    <property type="term" value="P:glycerol catabolic process"/>
    <property type="evidence" value="ECO:0007669"/>
    <property type="project" value="TreeGrafter"/>
</dbReference>
<dbReference type="Gene3D" id="3.20.20.70">
    <property type="entry name" value="Aldolase class I"/>
    <property type="match status" value="1"/>
</dbReference>
<dbReference type="InterPro" id="IPR013785">
    <property type="entry name" value="Aldolase_TIM"/>
</dbReference>
<dbReference type="EMBL" id="BJXL01000070">
    <property type="protein sequence ID" value="GEM83982.1"/>
    <property type="molecule type" value="Genomic_DNA"/>
</dbReference>
<proteinExistence type="inferred from homology"/>
<sequence length="256" mass="28013">MWRMIETSMRQRLVAGNWKMYKTPSEARHWFRELIDQLPSTQAEPALLVPFTHIPYASEVLEGHGVSWGAQDVSAHSEGAFTGEVSAKMLADLACKYAIVGHSERRSYHAESDALVAQKAQRLLEHDITPILCVGEPLEVREAGNHVEYTLKQLEGSLQGVQPPSASHLVIAYEPVWAIGTGKTATPEDAEAMHRTIRGWLIAHYGSSFAEQLRILYGGSVKPENAAALFSQPNIDGGLVGGASLKLGDYLKLLTA</sequence>
<evidence type="ECO:0000256" key="5">
    <source>
        <dbReference type="ARBA" id="ARBA00022432"/>
    </source>
</evidence>
<protein>
    <recommendedName>
        <fullName evidence="9 10">Triosephosphate isomerase</fullName>
        <shortName evidence="9">TIM</shortName>
        <shortName evidence="9">TPI</shortName>
        <ecNumber evidence="9 10">5.3.1.1</ecNumber>
    </recommendedName>
    <alternativeName>
        <fullName evidence="9">Triose-phosphate isomerase</fullName>
    </alternativeName>
</protein>
<evidence type="ECO:0000256" key="6">
    <source>
        <dbReference type="ARBA" id="ARBA00022490"/>
    </source>
</evidence>
<dbReference type="GO" id="GO:0006096">
    <property type="term" value="P:glycolytic process"/>
    <property type="evidence" value="ECO:0007669"/>
    <property type="project" value="UniProtKB-UniRule"/>
</dbReference>
<comment type="subcellular location">
    <subcellularLocation>
        <location evidence="9 10">Cytoplasm</location>
    </subcellularLocation>
</comment>
<organism evidence="11 12">
    <name type="scientific">Meiothermus hypogaeus NBRC 106114</name>
    <dbReference type="NCBI Taxonomy" id="1227553"/>
    <lineage>
        <taxon>Bacteria</taxon>
        <taxon>Thermotogati</taxon>
        <taxon>Deinococcota</taxon>
        <taxon>Deinococci</taxon>
        <taxon>Thermales</taxon>
        <taxon>Thermaceae</taxon>
        <taxon>Meiothermus</taxon>
    </lineage>
</organism>
<dbReference type="InterPro" id="IPR020861">
    <property type="entry name" value="Triosephosphate_isomerase_AS"/>
</dbReference>
<keyword evidence="8 9" id="KW-0413">Isomerase</keyword>
<feature type="binding site" evidence="9">
    <location>
        <begin position="241"/>
        <end position="242"/>
    </location>
    <ligand>
        <name>substrate</name>
    </ligand>
</feature>
<dbReference type="GO" id="GO:0005829">
    <property type="term" value="C:cytosol"/>
    <property type="evidence" value="ECO:0007669"/>
    <property type="project" value="TreeGrafter"/>
</dbReference>
<comment type="similarity">
    <text evidence="3 9 10">Belongs to the triosephosphate isomerase family.</text>
</comment>
<evidence type="ECO:0000313" key="11">
    <source>
        <dbReference type="EMBL" id="GEM83982.1"/>
    </source>
</evidence>
<evidence type="ECO:0000256" key="8">
    <source>
        <dbReference type="ARBA" id="ARBA00023235"/>
    </source>
</evidence>
<dbReference type="FunFam" id="3.20.20.70:FF:000016">
    <property type="entry name" value="Triosephosphate isomerase"/>
    <property type="match status" value="1"/>
</dbReference>
<dbReference type="GO" id="GO:0006094">
    <property type="term" value="P:gluconeogenesis"/>
    <property type="evidence" value="ECO:0007669"/>
    <property type="project" value="UniProtKB-UniRule"/>
</dbReference>
<evidence type="ECO:0000256" key="1">
    <source>
        <dbReference type="ARBA" id="ARBA00000474"/>
    </source>
</evidence>
<dbReference type="GO" id="GO:0046166">
    <property type="term" value="P:glyceraldehyde-3-phosphate biosynthetic process"/>
    <property type="evidence" value="ECO:0007669"/>
    <property type="project" value="TreeGrafter"/>
</dbReference>
<dbReference type="PROSITE" id="PS00171">
    <property type="entry name" value="TIM_1"/>
    <property type="match status" value="1"/>
</dbReference>
<evidence type="ECO:0000313" key="12">
    <source>
        <dbReference type="Proteomes" id="UP000321197"/>
    </source>
</evidence>
<feature type="binding site" evidence="9">
    <location>
        <begin position="17"/>
        <end position="19"/>
    </location>
    <ligand>
        <name>substrate</name>
    </ligand>
</feature>
<dbReference type="InterPro" id="IPR035990">
    <property type="entry name" value="TIM_sf"/>
</dbReference>
<name>A0A511R512_9DEIN</name>
<dbReference type="UniPathway" id="UPA00109">
    <property type="reaction ID" value="UER00189"/>
</dbReference>
<dbReference type="CDD" id="cd00311">
    <property type="entry name" value="TIM"/>
    <property type="match status" value="1"/>
</dbReference>
<keyword evidence="5 9" id="KW-0312">Gluconeogenesis</keyword>
<feature type="active site" description="Proton acceptor" evidence="9">
    <location>
        <position position="174"/>
    </location>
</feature>
<evidence type="ECO:0000256" key="9">
    <source>
        <dbReference type="HAMAP-Rule" id="MF_00147"/>
    </source>
</evidence>
<evidence type="ECO:0000256" key="4">
    <source>
        <dbReference type="ARBA" id="ARBA00011738"/>
    </source>
</evidence>
<accession>A0A511R512</accession>
<dbReference type="EC" id="5.3.1.1" evidence="9 10"/>
<keyword evidence="6 9" id="KW-0963">Cytoplasm</keyword>
<dbReference type="SUPFAM" id="SSF51351">
    <property type="entry name" value="Triosephosphate isomerase (TIM)"/>
    <property type="match status" value="1"/>
</dbReference>
<evidence type="ECO:0000256" key="7">
    <source>
        <dbReference type="ARBA" id="ARBA00023152"/>
    </source>
</evidence>